<gene>
    <name evidence="1" type="ORF">DCAF_LOCUS5227</name>
</gene>
<dbReference type="EMBL" id="CAWUPB010000857">
    <property type="protein sequence ID" value="CAK7327515.1"/>
    <property type="molecule type" value="Genomic_DNA"/>
</dbReference>
<dbReference type="AlphaFoldDB" id="A0AAV1R3D4"/>
<organism evidence="1 2">
    <name type="scientific">Dovyalis caffra</name>
    <dbReference type="NCBI Taxonomy" id="77055"/>
    <lineage>
        <taxon>Eukaryota</taxon>
        <taxon>Viridiplantae</taxon>
        <taxon>Streptophyta</taxon>
        <taxon>Embryophyta</taxon>
        <taxon>Tracheophyta</taxon>
        <taxon>Spermatophyta</taxon>
        <taxon>Magnoliopsida</taxon>
        <taxon>eudicotyledons</taxon>
        <taxon>Gunneridae</taxon>
        <taxon>Pentapetalae</taxon>
        <taxon>rosids</taxon>
        <taxon>fabids</taxon>
        <taxon>Malpighiales</taxon>
        <taxon>Salicaceae</taxon>
        <taxon>Flacourtieae</taxon>
        <taxon>Dovyalis</taxon>
    </lineage>
</organism>
<dbReference type="Proteomes" id="UP001314170">
    <property type="component" value="Unassembled WGS sequence"/>
</dbReference>
<accession>A0AAV1R3D4</accession>
<evidence type="ECO:0000313" key="1">
    <source>
        <dbReference type="EMBL" id="CAK7327515.1"/>
    </source>
</evidence>
<name>A0AAV1R3D4_9ROSI</name>
<sequence>MDQYNANWRWVFELAQILNKTWLYFEETETYLNMEKGLGGRCRCGPEVDASTFYVDRETSTTVRYPMCQSMRVKNYKPPATQT</sequence>
<keyword evidence="2" id="KW-1185">Reference proteome</keyword>
<comment type="caution">
    <text evidence="1">The sequence shown here is derived from an EMBL/GenBank/DDBJ whole genome shotgun (WGS) entry which is preliminary data.</text>
</comment>
<proteinExistence type="predicted"/>
<protein>
    <submittedName>
        <fullName evidence="1">Uncharacterized protein</fullName>
    </submittedName>
</protein>
<evidence type="ECO:0000313" key="2">
    <source>
        <dbReference type="Proteomes" id="UP001314170"/>
    </source>
</evidence>
<reference evidence="1 2" key="1">
    <citation type="submission" date="2024-01" db="EMBL/GenBank/DDBJ databases">
        <authorList>
            <person name="Waweru B."/>
        </authorList>
    </citation>
    <scope>NUCLEOTIDE SEQUENCE [LARGE SCALE GENOMIC DNA]</scope>
</reference>